<dbReference type="GO" id="GO:0046872">
    <property type="term" value="F:metal ion binding"/>
    <property type="evidence" value="ECO:0007669"/>
    <property type="project" value="UniProtKB-KW"/>
</dbReference>
<evidence type="ECO:0000256" key="7">
    <source>
        <dbReference type="ARBA" id="ARBA00023004"/>
    </source>
</evidence>
<comment type="cofactor">
    <cofactor evidence="1">
        <name>Fe(2+)</name>
        <dbReference type="ChEBI" id="CHEBI:29033"/>
    </cofactor>
</comment>
<dbReference type="Pfam" id="PF24472">
    <property type="entry name" value="ARM_KDM8_N"/>
    <property type="match status" value="1"/>
</dbReference>
<keyword evidence="6" id="KW-0560">Oxidoreductase</keyword>
<evidence type="ECO:0000256" key="13">
    <source>
        <dbReference type="ARBA" id="ARBA00049800"/>
    </source>
</evidence>
<dbReference type="CTD" id="6750535"/>
<evidence type="ECO:0000256" key="1">
    <source>
        <dbReference type="ARBA" id="ARBA00001954"/>
    </source>
</evidence>
<dbReference type="Pfam" id="PF13621">
    <property type="entry name" value="Cupin_8"/>
    <property type="match status" value="1"/>
</dbReference>
<dbReference type="PhylomeDB" id="B3RNN1"/>
<dbReference type="GO" id="GO:0003682">
    <property type="term" value="F:chromatin binding"/>
    <property type="evidence" value="ECO:0000318"/>
    <property type="project" value="GO_Central"/>
</dbReference>
<evidence type="ECO:0000256" key="2">
    <source>
        <dbReference type="ARBA" id="ARBA00004123"/>
    </source>
</evidence>
<evidence type="ECO:0000313" key="15">
    <source>
        <dbReference type="EMBL" id="EDV28047.1"/>
    </source>
</evidence>
<evidence type="ECO:0000256" key="12">
    <source>
        <dbReference type="ARBA" id="ARBA00023306"/>
    </source>
</evidence>
<dbReference type="PANTHER" id="PTHR12461:SF106">
    <property type="entry name" value="BIFUNCTIONAL PEPTIDASE AND ARGINYL-HYDROXYLASE JMJD5"/>
    <property type="match status" value="1"/>
</dbReference>
<evidence type="ECO:0000256" key="6">
    <source>
        <dbReference type="ARBA" id="ARBA00023002"/>
    </source>
</evidence>
<dbReference type="InterPro" id="IPR056520">
    <property type="entry name" value="ARM_KDM8_N"/>
</dbReference>
<dbReference type="HOGENOM" id="CLU_016785_0_3_1"/>
<protein>
    <recommendedName>
        <fullName evidence="13">JmjC domain-containing protein 5</fullName>
    </recommendedName>
</protein>
<dbReference type="GO" id="GO:0051864">
    <property type="term" value="F:histone H3K36 demethylase activity"/>
    <property type="evidence" value="ECO:0000318"/>
    <property type="project" value="GO_Central"/>
</dbReference>
<dbReference type="GO" id="GO:0048511">
    <property type="term" value="P:rhythmic process"/>
    <property type="evidence" value="ECO:0007669"/>
    <property type="project" value="UniProtKB-KW"/>
</dbReference>
<feature type="domain" description="JmjC" evidence="14">
    <location>
        <begin position="257"/>
        <end position="405"/>
    </location>
</feature>
<dbReference type="GeneID" id="6750535"/>
<dbReference type="AlphaFoldDB" id="B3RNN1"/>
<evidence type="ECO:0000256" key="8">
    <source>
        <dbReference type="ARBA" id="ARBA00023015"/>
    </source>
</evidence>
<dbReference type="KEGG" id="tad:TRIADDRAFT_21598"/>
<proteinExistence type="predicted"/>
<dbReference type="GO" id="GO:0106157">
    <property type="term" value="F:peptidyl-arginine 3-dioxygenase activity"/>
    <property type="evidence" value="ECO:0000318"/>
    <property type="project" value="GO_Central"/>
</dbReference>
<keyword evidence="8" id="KW-0805">Transcription regulation</keyword>
<keyword evidence="10" id="KW-0804">Transcription</keyword>
<keyword evidence="9" id="KW-0090">Biological rhythms</keyword>
<dbReference type="FunCoup" id="B3RNN1">
    <property type="interactions" value="510"/>
</dbReference>
<keyword evidence="3" id="KW-0479">Metal-binding</keyword>
<evidence type="ECO:0000256" key="10">
    <source>
        <dbReference type="ARBA" id="ARBA00023163"/>
    </source>
</evidence>
<keyword evidence="5" id="KW-0223">Dioxygenase</keyword>
<keyword evidence="4" id="KW-0156">Chromatin regulator</keyword>
<dbReference type="Proteomes" id="UP000009022">
    <property type="component" value="Unassembled WGS sequence"/>
</dbReference>
<reference evidence="15 16" key="1">
    <citation type="journal article" date="2008" name="Nature">
        <title>The Trichoplax genome and the nature of placozoans.</title>
        <authorList>
            <person name="Srivastava M."/>
            <person name="Begovic E."/>
            <person name="Chapman J."/>
            <person name="Putnam N.H."/>
            <person name="Hellsten U."/>
            <person name="Kawashima T."/>
            <person name="Kuo A."/>
            <person name="Mitros T."/>
            <person name="Salamov A."/>
            <person name="Carpenter M.L."/>
            <person name="Signorovitch A.Y."/>
            <person name="Moreno M.A."/>
            <person name="Kamm K."/>
            <person name="Grimwood J."/>
            <person name="Schmutz J."/>
            <person name="Shapiro H."/>
            <person name="Grigoriev I.V."/>
            <person name="Buss L.W."/>
            <person name="Schierwater B."/>
            <person name="Dellaporta S.L."/>
            <person name="Rokhsar D.S."/>
        </authorList>
    </citation>
    <scope>NUCLEOTIDE SEQUENCE [LARGE SCALE GENOMIC DNA]</scope>
    <source>
        <strain evidence="15 16">Grell-BS-1999</strain>
    </source>
</reference>
<accession>B3RNN1</accession>
<dbReference type="PROSITE" id="PS51184">
    <property type="entry name" value="JMJC"/>
    <property type="match status" value="1"/>
</dbReference>
<evidence type="ECO:0000256" key="5">
    <source>
        <dbReference type="ARBA" id="ARBA00022964"/>
    </source>
</evidence>
<dbReference type="STRING" id="10228.B3RNN1"/>
<evidence type="ECO:0000313" key="16">
    <source>
        <dbReference type="Proteomes" id="UP000009022"/>
    </source>
</evidence>
<dbReference type="RefSeq" id="XP_002109881.1">
    <property type="nucleotide sequence ID" value="XM_002109845.1"/>
</dbReference>
<dbReference type="GO" id="GO:0005634">
    <property type="term" value="C:nucleus"/>
    <property type="evidence" value="ECO:0000318"/>
    <property type="project" value="GO_Central"/>
</dbReference>
<dbReference type="EMBL" id="DS985242">
    <property type="protein sequence ID" value="EDV28047.1"/>
    <property type="molecule type" value="Genomic_DNA"/>
</dbReference>
<dbReference type="InterPro" id="IPR041667">
    <property type="entry name" value="Cupin_8"/>
</dbReference>
<name>B3RNN1_TRIAD</name>
<dbReference type="SUPFAM" id="SSF51197">
    <property type="entry name" value="Clavaminate synthase-like"/>
    <property type="match status" value="1"/>
</dbReference>
<dbReference type="FunFam" id="2.60.120.650:FF:000061">
    <property type="entry name" value="Glucosamine 6-phosphate N-acetyltransferase"/>
    <property type="match status" value="1"/>
</dbReference>
<comment type="subcellular location">
    <subcellularLocation>
        <location evidence="2">Nucleus</location>
    </subcellularLocation>
</comment>
<keyword evidence="11" id="KW-0539">Nucleus</keyword>
<evidence type="ECO:0000256" key="4">
    <source>
        <dbReference type="ARBA" id="ARBA00022853"/>
    </source>
</evidence>
<dbReference type="OrthoDB" id="47172at2759"/>
<keyword evidence="16" id="KW-1185">Reference proteome</keyword>
<dbReference type="InterPro" id="IPR003347">
    <property type="entry name" value="JmjC_dom"/>
</dbReference>
<gene>
    <name evidence="15" type="ORF">TRIADDRAFT_21598</name>
</gene>
<organism evidence="15 16">
    <name type="scientific">Trichoplax adhaerens</name>
    <name type="common">Trichoplax reptans</name>
    <dbReference type="NCBI Taxonomy" id="10228"/>
    <lineage>
        <taxon>Eukaryota</taxon>
        <taxon>Metazoa</taxon>
        <taxon>Placozoa</taxon>
        <taxon>Uniplacotomia</taxon>
        <taxon>Trichoplacea</taxon>
        <taxon>Trichoplacidae</taxon>
        <taxon>Trichoplax</taxon>
    </lineage>
</organism>
<dbReference type="OMA" id="KASYQEC"/>
<evidence type="ECO:0000256" key="11">
    <source>
        <dbReference type="ARBA" id="ARBA00023242"/>
    </source>
</evidence>
<keyword evidence="7" id="KW-0408">Iron</keyword>
<dbReference type="PANTHER" id="PTHR12461">
    <property type="entry name" value="HYPOXIA-INDUCIBLE FACTOR 1 ALPHA INHIBITOR-RELATED"/>
    <property type="match status" value="1"/>
</dbReference>
<evidence type="ECO:0000256" key="9">
    <source>
        <dbReference type="ARBA" id="ARBA00023108"/>
    </source>
</evidence>
<keyword evidence="12" id="KW-0131">Cell cycle</keyword>
<dbReference type="SMART" id="SM00558">
    <property type="entry name" value="JmjC"/>
    <property type="match status" value="1"/>
</dbReference>
<dbReference type="eggNOG" id="KOG2132">
    <property type="taxonomic scope" value="Eukaryota"/>
</dbReference>
<dbReference type="InParanoid" id="B3RNN1"/>
<evidence type="ECO:0000256" key="3">
    <source>
        <dbReference type="ARBA" id="ARBA00022723"/>
    </source>
</evidence>
<evidence type="ECO:0000259" key="14">
    <source>
        <dbReference type="PROSITE" id="PS51184"/>
    </source>
</evidence>
<dbReference type="GO" id="GO:0045892">
    <property type="term" value="P:negative regulation of DNA-templated transcription"/>
    <property type="evidence" value="ECO:0000318"/>
    <property type="project" value="GO_Central"/>
</dbReference>
<dbReference type="Gene3D" id="2.60.120.650">
    <property type="entry name" value="Cupin"/>
    <property type="match status" value="1"/>
</dbReference>
<sequence>MSALPKQIFHRLQDDKEIEITINKFKNVTDYGGQRILDILLICSQRFKEERFESCLQLAQCVLDIVWEMLNTGDWKEVPVIWRKVYTYGAIYKAAAYYAMGKLEQCIHASDYGLLMGAPILDNILNDIISAAAARIHPCKQTTSIDDALANAGDHHRNDDIDPQRQITQLSCPSLDYFRKHYFCTKEPVILTDVIDHWPALGARRWSIQRLKDIAGHRTVPIEIGTRYTDDSWTQKLMPLSKFIDEFITMESNQESGYLAQHQLFEQIPELRTDICVPDYCCIIDDNNDDVDATVLTNAWFGPQGTISPLHHDPYHNLFAQVMGRKYIRLYPEHESENVYPYPTKLLSNTSQVDVEFPNFENYPNFANAEYLECIIEPGQLLYIPPRCWHYVRSLDISFSVSFWW</sequence>